<dbReference type="AlphaFoldDB" id="A0ABD1Z9K3"/>
<dbReference type="InterPro" id="IPR038694">
    <property type="entry name" value="DUF427_sf"/>
</dbReference>
<dbReference type="Pfam" id="PF04248">
    <property type="entry name" value="NTP_transf_9"/>
    <property type="match status" value="1"/>
</dbReference>
<sequence>MGAPKVEQEKERIRIIFNNEVIADTTNAYRVSQGGSAAYYIPTADMKMEYLGRVPGSTYCPWKGTASYWTLSVGEKKAENVAWSYEDPKESFLAIKGYLAFYTGRVDAFYVGEKKA</sequence>
<protein>
    <recommendedName>
        <fullName evidence="1">DUF427 domain-containing protein</fullName>
    </recommendedName>
</protein>
<dbReference type="EMBL" id="JBHFFA010000002">
    <property type="protein sequence ID" value="KAL2644410.1"/>
    <property type="molecule type" value="Genomic_DNA"/>
</dbReference>
<dbReference type="PANTHER" id="PTHR43058">
    <property type="entry name" value="SLR0655 PROTEIN"/>
    <property type="match status" value="1"/>
</dbReference>
<feature type="domain" description="DUF427" evidence="1">
    <location>
        <begin position="13"/>
        <end position="103"/>
    </location>
</feature>
<evidence type="ECO:0000313" key="2">
    <source>
        <dbReference type="EMBL" id="KAL2644410.1"/>
    </source>
</evidence>
<comment type="caution">
    <text evidence="2">The sequence shown here is derived from an EMBL/GenBank/DDBJ whole genome shotgun (WGS) entry which is preliminary data.</text>
</comment>
<dbReference type="InterPro" id="IPR007361">
    <property type="entry name" value="DUF427"/>
</dbReference>
<dbReference type="Gene3D" id="2.170.150.40">
    <property type="entry name" value="Domain of unknown function (DUF427)"/>
    <property type="match status" value="1"/>
</dbReference>
<dbReference type="Proteomes" id="UP001605036">
    <property type="component" value="Unassembled WGS sequence"/>
</dbReference>
<keyword evidence="3" id="KW-1185">Reference proteome</keyword>
<name>A0ABD1Z9K3_9MARC</name>
<reference evidence="2 3" key="1">
    <citation type="submission" date="2024-09" db="EMBL/GenBank/DDBJ databases">
        <title>Chromosome-scale assembly of Riccia fluitans.</title>
        <authorList>
            <person name="Paukszto L."/>
            <person name="Sawicki J."/>
            <person name="Karawczyk K."/>
            <person name="Piernik-Szablinska J."/>
            <person name="Szczecinska M."/>
            <person name="Mazdziarz M."/>
        </authorList>
    </citation>
    <scope>NUCLEOTIDE SEQUENCE [LARGE SCALE GENOMIC DNA]</scope>
    <source>
        <strain evidence="2">Rf_01</strain>
        <tissue evidence="2">Aerial parts of the thallus</tissue>
    </source>
</reference>
<accession>A0ABD1Z9K3</accession>
<organism evidence="2 3">
    <name type="scientific">Riccia fluitans</name>
    <dbReference type="NCBI Taxonomy" id="41844"/>
    <lineage>
        <taxon>Eukaryota</taxon>
        <taxon>Viridiplantae</taxon>
        <taxon>Streptophyta</taxon>
        <taxon>Embryophyta</taxon>
        <taxon>Marchantiophyta</taxon>
        <taxon>Marchantiopsida</taxon>
        <taxon>Marchantiidae</taxon>
        <taxon>Marchantiales</taxon>
        <taxon>Ricciaceae</taxon>
        <taxon>Riccia</taxon>
    </lineage>
</organism>
<proteinExistence type="predicted"/>
<dbReference type="PANTHER" id="PTHR43058:SF1">
    <property type="entry name" value="DUF427 DOMAIN-CONTAINING PROTEIN"/>
    <property type="match status" value="1"/>
</dbReference>
<evidence type="ECO:0000259" key="1">
    <source>
        <dbReference type="Pfam" id="PF04248"/>
    </source>
</evidence>
<gene>
    <name evidence="2" type="ORF">R1flu_011997</name>
</gene>
<evidence type="ECO:0000313" key="3">
    <source>
        <dbReference type="Proteomes" id="UP001605036"/>
    </source>
</evidence>